<dbReference type="EMBL" id="CM003372">
    <property type="protein sequence ID" value="KOM35434.1"/>
    <property type="molecule type" value="Genomic_DNA"/>
</dbReference>
<dbReference type="SUPFAM" id="SSF57667">
    <property type="entry name" value="beta-beta-alpha zinc fingers"/>
    <property type="match status" value="1"/>
</dbReference>
<keyword evidence="1 4" id="KW-0479">Metal-binding</keyword>
<dbReference type="Pfam" id="PF00642">
    <property type="entry name" value="zf-CCCH"/>
    <property type="match status" value="1"/>
</dbReference>
<reference evidence="7" key="1">
    <citation type="journal article" date="2015" name="Proc. Natl. Acad. Sci. U.S.A.">
        <title>Genome sequencing of adzuki bean (Vigna angularis) provides insight into high starch and low fat accumulation and domestication.</title>
        <authorList>
            <person name="Yang K."/>
            <person name="Tian Z."/>
            <person name="Chen C."/>
            <person name="Luo L."/>
            <person name="Zhao B."/>
            <person name="Wang Z."/>
            <person name="Yu L."/>
            <person name="Li Y."/>
            <person name="Sun Y."/>
            <person name="Li W."/>
            <person name="Chen Y."/>
            <person name="Li Y."/>
            <person name="Zhang Y."/>
            <person name="Ai D."/>
            <person name="Zhao J."/>
            <person name="Shang C."/>
            <person name="Ma Y."/>
            <person name="Wu B."/>
            <person name="Wang M."/>
            <person name="Gao L."/>
            <person name="Sun D."/>
            <person name="Zhang P."/>
            <person name="Guo F."/>
            <person name="Wang W."/>
            <person name="Li Y."/>
            <person name="Wang J."/>
            <person name="Varshney R.K."/>
            <person name="Wang J."/>
            <person name="Ling H.Q."/>
            <person name="Wan P."/>
        </authorList>
    </citation>
    <scope>NUCLEOTIDE SEQUENCE</scope>
    <source>
        <strain evidence="7">cv. Jingnong 6</strain>
    </source>
</reference>
<organism evidence="6 7">
    <name type="scientific">Phaseolus angularis</name>
    <name type="common">Azuki bean</name>
    <name type="synonym">Vigna angularis</name>
    <dbReference type="NCBI Taxonomy" id="3914"/>
    <lineage>
        <taxon>Eukaryota</taxon>
        <taxon>Viridiplantae</taxon>
        <taxon>Streptophyta</taxon>
        <taxon>Embryophyta</taxon>
        <taxon>Tracheophyta</taxon>
        <taxon>Spermatophyta</taxon>
        <taxon>Magnoliopsida</taxon>
        <taxon>eudicotyledons</taxon>
        <taxon>Gunneridae</taxon>
        <taxon>Pentapetalae</taxon>
        <taxon>rosids</taxon>
        <taxon>fabids</taxon>
        <taxon>Fabales</taxon>
        <taxon>Fabaceae</taxon>
        <taxon>Papilionoideae</taxon>
        <taxon>50 kb inversion clade</taxon>
        <taxon>NPAAA clade</taxon>
        <taxon>indigoferoid/millettioid clade</taxon>
        <taxon>Phaseoleae</taxon>
        <taxon>Vigna</taxon>
    </lineage>
</organism>
<dbReference type="GO" id="GO:0005689">
    <property type="term" value="C:U12-type spliceosomal complex"/>
    <property type="evidence" value="ECO:0007669"/>
    <property type="project" value="TreeGrafter"/>
</dbReference>
<dbReference type="GO" id="GO:0008270">
    <property type="term" value="F:zinc ion binding"/>
    <property type="evidence" value="ECO:0007669"/>
    <property type="project" value="UniProtKB-KW"/>
</dbReference>
<feature type="domain" description="C3H1-type" evidence="5">
    <location>
        <begin position="49"/>
        <end position="77"/>
    </location>
</feature>
<dbReference type="AlphaFoldDB" id="A0A0L9TZ38"/>
<dbReference type="SMART" id="SM00356">
    <property type="entry name" value="ZnF_C3H1"/>
    <property type="match status" value="1"/>
</dbReference>
<dbReference type="Pfam" id="PF06220">
    <property type="entry name" value="zf-U1"/>
    <property type="match status" value="1"/>
</dbReference>
<dbReference type="STRING" id="3914.A0A0L9TZ38"/>
<accession>A0A0L9TZ38</accession>
<dbReference type="Gramene" id="KOM35434">
    <property type="protein sequence ID" value="KOM35434"/>
    <property type="gene ID" value="LR48_Vigan02g158400"/>
</dbReference>
<sequence>MPARKYYCDYCDKQFQDTPADRKRHVNGIQHLQAKARWYDSFNQHHQQIPNPPLCFHFLNTGFCRYGHSCKYLHPTPNNTTQHAPIPLPGNVVGVSLGNLPPSLQPPPEAGYPSLLLLLYYYLTFYLPSHNPTTYLEFSCIKRYPNLS</sequence>
<dbReference type="Gene3D" id="3.30.1370.210">
    <property type="match status" value="1"/>
</dbReference>
<evidence type="ECO:0000259" key="5">
    <source>
        <dbReference type="PROSITE" id="PS50103"/>
    </source>
</evidence>
<proteinExistence type="predicted"/>
<dbReference type="Gene3D" id="3.30.160.60">
    <property type="entry name" value="Classic Zinc Finger"/>
    <property type="match status" value="1"/>
</dbReference>
<dbReference type="SUPFAM" id="SSF90229">
    <property type="entry name" value="CCCH zinc finger"/>
    <property type="match status" value="1"/>
</dbReference>
<dbReference type="InterPro" id="IPR000571">
    <property type="entry name" value="Znf_CCCH"/>
</dbReference>
<evidence type="ECO:0000313" key="7">
    <source>
        <dbReference type="Proteomes" id="UP000053144"/>
    </source>
</evidence>
<evidence type="ECO:0000313" key="6">
    <source>
        <dbReference type="EMBL" id="KOM35434.1"/>
    </source>
</evidence>
<protein>
    <recommendedName>
        <fullName evidence="5">C3H1-type domain-containing protein</fullName>
    </recommendedName>
</protein>
<gene>
    <name evidence="6" type="ORF">LR48_Vigan02g158400</name>
</gene>
<dbReference type="InterPro" id="IPR036236">
    <property type="entry name" value="Znf_C2H2_sf"/>
</dbReference>
<dbReference type="Proteomes" id="UP000053144">
    <property type="component" value="Chromosome 2"/>
</dbReference>
<evidence type="ECO:0000256" key="4">
    <source>
        <dbReference type="PROSITE-ProRule" id="PRU00723"/>
    </source>
</evidence>
<evidence type="ECO:0000256" key="2">
    <source>
        <dbReference type="ARBA" id="ARBA00022771"/>
    </source>
</evidence>
<dbReference type="PANTHER" id="PTHR16465">
    <property type="entry name" value="NUCLEASE-RELATED"/>
    <property type="match status" value="1"/>
</dbReference>
<name>A0A0L9TZ38_PHAAN</name>
<evidence type="ECO:0000256" key="1">
    <source>
        <dbReference type="ARBA" id="ARBA00022723"/>
    </source>
</evidence>
<keyword evidence="2 4" id="KW-0863">Zinc-finger</keyword>
<dbReference type="InterPro" id="IPR036855">
    <property type="entry name" value="Znf_CCCH_sf"/>
</dbReference>
<evidence type="ECO:0000256" key="3">
    <source>
        <dbReference type="ARBA" id="ARBA00022833"/>
    </source>
</evidence>
<keyword evidence="3 4" id="KW-0862">Zinc</keyword>
<dbReference type="InterPro" id="IPR013085">
    <property type="entry name" value="U1-CZ_Znf_C2H2"/>
</dbReference>
<dbReference type="PANTHER" id="PTHR16465:SF0">
    <property type="entry name" value="ZINC FINGER MATRIN-TYPE PROTEIN 5"/>
    <property type="match status" value="1"/>
</dbReference>
<dbReference type="PROSITE" id="PS50103">
    <property type="entry name" value="ZF_C3H1"/>
    <property type="match status" value="1"/>
</dbReference>
<feature type="zinc finger region" description="C3H1-type" evidence="4">
    <location>
        <begin position="49"/>
        <end position="77"/>
    </location>
</feature>
<dbReference type="OMA" id="WPPIQEL"/>